<keyword evidence="1" id="KW-0677">Repeat</keyword>
<dbReference type="OrthoDB" id="10258924at2759"/>
<gene>
    <name evidence="4" type="primary">RIB5_0</name>
    <name evidence="4" type="ORF">Cantr_00485</name>
</gene>
<feature type="non-terminal residue" evidence="4">
    <location>
        <position position="64"/>
    </location>
</feature>
<reference evidence="4 5" key="1">
    <citation type="submission" date="2018-06" db="EMBL/GenBank/DDBJ databases">
        <title>Whole genome sequencing of Candida tropicalis (genome annotated by CSBL at Korea University).</title>
        <authorList>
            <person name="Ahn J."/>
        </authorList>
    </citation>
    <scope>NUCLEOTIDE SEQUENCE [LARGE SCALE GENOMIC DNA]</scope>
    <source>
        <strain evidence="4 5">ATCC 20962</strain>
    </source>
</reference>
<evidence type="ECO:0000256" key="2">
    <source>
        <dbReference type="PROSITE-ProRule" id="PRU00524"/>
    </source>
</evidence>
<sequence>MFTGLVETIGTVLDYSQHDNTETGGNGVSITIGNCSQILEDVNLGDSISTNGVCLTVTEFNPGR</sequence>
<dbReference type="EMBL" id="QLNQ01000021">
    <property type="protein sequence ID" value="RCK65224.1"/>
    <property type="molecule type" value="Genomic_DNA"/>
</dbReference>
<evidence type="ECO:0000313" key="5">
    <source>
        <dbReference type="Proteomes" id="UP000253472"/>
    </source>
</evidence>
<accession>A0A367YH75</accession>
<dbReference type="InterPro" id="IPR023366">
    <property type="entry name" value="ATP_synth_asu-like_sf"/>
</dbReference>
<dbReference type="GO" id="GO:0009231">
    <property type="term" value="P:riboflavin biosynthetic process"/>
    <property type="evidence" value="ECO:0007669"/>
    <property type="project" value="TreeGrafter"/>
</dbReference>
<organism evidence="4 5">
    <name type="scientific">Candida viswanathii</name>
    <dbReference type="NCBI Taxonomy" id="5486"/>
    <lineage>
        <taxon>Eukaryota</taxon>
        <taxon>Fungi</taxon>
        <taxon>Dikarya</taxon>
        <taxon>Ascomycota</taxon>
        <taxon>Saccharomycotina</taxon>
        <taxon>Pichiomycetes</taxon>
        <taxon>Debaryomycetaceae</taxon>
        <taxon>Candida/Lodderomyces clade</taxon>
        <taxon>Candida</taxon>
    </lineage>
</organism>
<keyword evidence="5" id="KW-1185">Reference proteome</keyword>
<evidence type="ECO:0000313" key="4">
    <source>
        <dbReference type="EMBL" id="RCK65224.1"/>
    </source>
</evidence>
<dbReference type="GO" id="GO:0004746">
    <property type="term" value="F:riboflavin synthase activity"/>
    <property type="evidence" value="ECO:0007669"/>
    <property type="project" value="TreeGrafter"/>
</dbReference>
<dbReference type="InterPro" id="IPR026017">
    <property type="entry name" value="Lumazine-bd_dom"/>
</dbReference>
<protein>
    <submittedName>
        <fullName evidence="4">Riboflavin synthase</fullName>
    </submittedName>
</protein>
<feature type="repeat" description="Lumazine-binding" evidence="2">
    <location>
        <begin position="1"/>
        <end position="64"/>
    </location>
</feature>
<dbReference type="Proteomes" id="UP000253472">
    <property type="component" value="Unassembled WGS sequence"/>
</dbReference>
<evidence type="ECO:0000256" key="1">
    <source>
        <dbReference type="ARBA" id="ARBA00022737"/>
    </source>
</evidence>
<dbReference type="InterPro" id="IPR001783">
    <property type="entry name" value="Lumazine-bd"/>
</dbReference>
<dbReference type="AlphaFoldDB" id="A0A367YH75"/>
<dbReference type="STRING" id="5486.A0A367YH75"/>
<dbReference type="SUPFAM" id="SSF63380">
    <property type="entry name" value="Riboflavin synthase domain-like"/>
    <property type="match status" value="1"/>
</dbReference>
<dbReference type="Gene3D" id="2.40.30.20">
    <property type="match status" value="1"/>
</dbReference>
<evidence type="ECO:0000259" key="3">
    <source>
        <dbReference type="PROSITE" id="PS51177"/>
    </source>
</evidence>
<dbReference type="InterPro" id="IPR017938">
    <property type="entry name" value="Riboflavin_synthase-like_b-brl"/>
</dbReference>
<name>A0A367YH75_9ASCO</name>
<dbReference type="PROSITE" id="PS51177">
    <property type="entry name" value="LUMAZINE_BIND"/>
    <property type="match status" value="1"/>
</dbReference>
<feature type="domain" description="Lumazine-binding" evidence="3">
    <location>
        <begin position="1"/>
        <end position="64"/>
    </location>
</feature>
<dbReference type="Pfam" id="PF00677">
    <property type="entry name" value="Lum_binding"/>
    <property type="match status" value="1"/>
</dbReference>
<proteinExistence type="predicted"/>
<dbReference type="PANTHER" id="PTHR21098:SF0">
    <property type="entry name" value="RIBOFLAVIN SYNTHASE"/>
    <property type="match status" value="1"/>
</dbReference>
<dbReference type="PANTHER" id="PTHR21098">
    <property type="entry name" value="RIBOFLAVIN SYNTHASE ALPHA CHAIN"/>
    <property type="match status" value="1"/>
</dbReference>
<comment type="caution">
    <text evidence="4">The sequence shown here is derived from an EMBL/GenBank/DDBJ whole genome shotgun (WGS) entry which is preliminary data.</text>
</comment>